<dbReference type="AlphaFoldDB" id="A0A8J5C561"/>
<gene>
    <name evidence="8" type="ORF">ZIOFF_066927</name>
</gene>
<feature type="transmembrane region" description="Helical" evidence="6">
    <location>
        <begin position="156"/>
        <end position="177"/>
    </location>
</feature>
<reference evidence="8 9" key="1">
    <citation type="submission" date="2020-08" db="EMBL/GenBank/DDBJ databases">
        <title>Plant Genome Project.</title>
        <authorList>
            <person name="Zhang R.-G."/>
        </authorList>
    </citation>
    <scope>NUCLEOTIDE SEQUENCE [LARGE SCALE GENOMIC DNA]</scope>
    <source>
        <tissue evidence="8">Rhizome</tissue>
    </source>
</reference>
<feature type="transmembrane region" description="Helical" evidence="6">
    <location>
        <begin position="285"/>
        <end position="302"/>
    </location>
</feature>
<feature type="transmembrane region" description="Helical" evidence="6">
    <location>
        <begin position="308"/>
        <end position="328"/>
    </location>
</feature>
<evidence type="ECO:0000256" key="6">
    <source>
        <dbReference type="SAM" id="Phobius"/>
    </source>
</evidence>
<evidence type="ECO:0000256" key="3">
    <source>
        <dbReference type="ARBA" id="ARBA00022989"/>
    </source>
</evidence>
<evidence type="ECO:0000256" key="5">
    <source>
        <dbReference type="SAM" id="MobiDB-lite"/>
    </source>
</evidence>
<feature type="domain" description="Sugar phosphate transporter" evidence="7">
    <location>
        <begin position="159"/>
        <end position="330"/>
    </location>
</feature>
<keyword evidence="9" id="KW-1185">Reference proteome</keyword>
<keyword evidence="3 6" id="KW-1133">Transmembrane helix</keyword>
<name>A0A8J5C561_ZINOF</name>
<feature type="transmembrane region" description="Helical" evidence="6">
    <location>
        <begin position="189"/>
        <end position="210"/>
    </location>
</feature>
<protein>
    <recommendedName>
        <fullName evidence="7">Sugar phosphate transporter domain-containing protein</fullName>
    </recommendedName>
</protein>
<evidence type="ECO:0000256" key="2">
    <source>
        <dbReference type="ARBA" id="ARBA00022692"/>
    </source>
</evidence>
<feature type="compositionally biased region" description="Basic and acidic residues" evidence="5">
    <location>
        <begin position="22"/>
        <end position="52"/>
    </location>
</feature>
<dbReference type="GO" id="GO:0016020">
    <property type="term" value="C:membrane"/>
    <property type="evidence" value="ECO:0007669"/>
    <property type="project" value="UniProtKB-SubCell"/>
</dbReference>
<proteinExistence type="predicted"/>
<feature type="region of interest" description="Disordered" evidence="5">
    <location>
        <begin position="1"/>
        <end position="79"/>
    </location>
</feature>
<feature type="transmembrane region" description="Helical" evidence="6">
    <location>
        <begin position="479"/>
        <end position="498"/>
    </location>
</feature>
<keyword evidence="2 6" id="KW-0812">Transmembrane</keyword>
<organism evidence="8 9">
    <name type="scientific">Zingiber officinale</name>
    <name type="common">Ginger</name>
    <name type="synonym">Amomum zingiber</name>
    <dbReference type="NCBI Taxonomy" id="94328"/>
    <lineage>
        <taxon>Eukaryota</taxon>
        <taxon>Viridiplantae</taxon>
        <taxon>Streptophyta</taxon>
        <taxon>Embryophyta</taxon>
        <taxon>Tracheophyta</taxon>
        <taxon>Spermatophyta</taxon>
        <taxon>Magnoliopsida</taxon>
        <taxon>Liliopsida</taxon>
        <taxon>Zingiberales</taxon>
        <taxon>Zingiberaceae</taxon>
        <taxon>Zingiber</taxon>
    </lineage>
</organism>
<dbReference type="InterPro" id="IPR050186">
    <property type="entry name" value="TPT_transporter"/>
</dbReference>
<sequence length="539" mass="60649">MMQQSNRQGDDEMVEASSAAAHSEDKVDKVGKEEEDLKPSLRREPSFSRWCDENGILRPSAAEGDGSPRASSAGKESEEFELTLLHQGRPDKVGSQDERQWRTHEFRQRSMLSGFVNRDGDKYVPLDIENGVHVSDSTAKLESLEQSRKSPISVAVLLKTLFYILVWYTFSTCLTVYNKTLLGDDLGKFPAPLLMNTIHFSMQAILSNAIVYIQSRISKGSRNIMSWKDYFFRVVPTAIGTALDVNLSNESLVFITVTFATMCKSATPIFLLMFAFAFRLEKPNLKLVGIMLIISVGVLLTVTKETKFEFWGFIFVMLSAVMAGFRWCMTQILLQVGHYRCILYLKEAYEKAIFPPSSKPPSIRQEICNSFSSYYAGLKNPITLMSYVTPVMAIITAVLSLVLDPWDKFKESNYFDSTKHIMRSCLLMLFGGALAFCMVLTEYILVSATSAVTVTVAGIVKEAVTILVAVFYFQDQFTWLKGIGLLTIMVGVSLFNCFKYYKLKKEGTNTSMDRDAKYVILDDSEVQDELEFPSVQATC</sequence>
<comment type="subcellular location">
    <subcellularLocation>
        <location evidence="1">Membrane</location>
        <topology evidence="1">Multi-pass membrane protein</topology>
    </subcellularLocation>
</comment>
<dbReference type="PANTHER" id="PTHR11132">
    <property type="entry name" value="SOLUTE CARRIER FAMILY 35"/>
    <property type="match status" value="1"/>
</dbReference>
<feature type="transmembrane region" description="Helical" evidence="6">
    <location>
        <begin position="382"/>
        <end position="401"/>
    </location>
</feature>
<dbReference type="Pfam" id="PF03151">
    <property type="entry name" value="TPT"/>
    <property type="match status" value="1"/>
</dbReference>
<dbReference type="InterPro" id="IPR004853">
    <property type="entry name" value="Sugar_P_trans_dom"/>
</dbReference>
<feature type="transmembrane region" description="Helical" evidence="6">
    <location>
        <begin position="421"/>
        <end position="445"/>
    </location>
</feature>
<dbReference type="EMBL" id="JACMSC010000019">
    <property type="protein sequence ID" value="KAG6473020.1"/>
    <property type="molecule type" value="Genomic_DNA"/>
</dbReference>
<evidence type="ECO:0000256" key="1">
    <source>
        <dbReference type="ARBA" id="ARBA00004141"/>
    </source>
</evidence>
<comment type="caution">
    <text evidence="8">The sequence shown here is derived from an EMBL/GenBank/DDBJ whole genome shotgun (WGS) entry which is preliminary data.</text>
</comment>
<dbReference type="Proteomes" id="UP000734854">
    <property type="component" value="Unassembled WGS sequence"/>
</dbReference>
<accession>A0A8J5C561</accession>
<evidence type="ECO:0000256" key="4">
    <source>
        <dbReference type="ARBA" id="ARBA00023136"/>
    </source>
</evidence>
<evidence type="ECO:0000259" key="7">
    <source>
        <dbReference type="Pfam" id="PF03151"/>
    </source>
</evidence>
<evidence type="ECO:0000313" key="8">
    <source>
        <dbReference type="EMBL" id="KAG6473020.1"/>
    </source>
</evidence>
<keyword evidence="4 6" id="KW-0472">Membrane</keyword>
<evidence type="ECO:0000313" key="9">
    <source>
        <dbReference type="Proteomes" id="UP000734854"/>
    </source>
</evidence>
<feature type="transmembrane region" description="Helical" evidence="6">
    <location>
        <begin position="253"/>
        <end position="278"/>
    </location>
</feature>